<dbReference type="InterPro" id="IPR023041">
    <property type="entry name" value="Glucose_rcpt_Git3-like_N"/>
</dbReference>
<dbReference type="Pfam" id="PF11710">
    <property type="entry name" value="Git3"/>
    <property type="match status" value="1"/>
</dbReference>
<keyword evidence="4 6" id="KW-0472">Membrane</keyword>
<feature type="transmembrane region" description="Helical" evidence="6">
    <location>
        <begin position="39"/>
        <end position="62"/>
    </location>
</feature>
<dbReference type="AlphaFoldDB" id="A0AA39WRY1"/>
<dbReference type="GO" id="GO:0004930">
    <property type="term" value="F:G protein-coupled receptor activity"/>
    <property type="evidence" value="ECO:0007669"/>
    <property type="project" value="TreeGrafter"/>
</dbReference>
<reference evidence="9" key="1">
    <citation type="submission" date="2023-06" db="EMBL/GenBank/DDBJ databases">
        <title>Genome-scale phylogeny and comparative genomics of the fungal order Sordariales.</title>
        <authorList>
            <consortium name="Lawrence Berkeley National Laboratory"/>
            <person name="Hensen N."/>
            <person name="Bonometti L."/>
            <person name="Westerberg I."/>
            <person name="Brannstrom I.O."/>
            <person name="Guillou S."/>
            <person name="Cros-Aarteil S."/>
            <person name="Calhoun S."/>
            <person name="Haridas S."/>
            <person name="Kuo A."/>
            <person name="Mondo S."/>
            <person name="Pangilinan J."/>
            <person name="Riley R."/>
            <person name="Labutti K."/>
            <person name="Andreopoulos B."/>
            <person name="Lipzen A."/>
            <person name="Chen C."/>
            <person name="Yanf M."/>
            <person name="Daum C."/>
            <person name="Ng V."/>
            <person name="Clum A."/>
            <person name="Steindorff A."/>
            <person name="Ohm R."/>
            <person name="Martin F."/>
            <person name="Silar P."/>
            <person name="Natvig D."/>
            <person name="Lalanne C."/>
            <person name="Gautier V."/>
            <person name="Ament-Velasquez S.L."/>
            <person name="Kruys A."/>
            <person name="Hutchinson M.I."/>
            <person name="Powell A.J."/>
            <person name="Barry K."/>
            <person name="Miller A.N."/>
            <person name="Grigoriev I.V."/>
            <person name="Debuchy R."/>
            <person name="Gladieux P."/>
            <person name="Thoren M.H."/>
            <person name="Johannesson H."/>
        </authorList>
    </citation>
    <scope>NUCLEOTIDE SEQUENCE</scope>
    <source>
        <strain evidence="9">CBS 606.72</strain>
    </source>
</reference>
<organism evidence="9 10">
    <name type="scientific">Immersiella caudata</name>
    <dbReference type="NCBI Taxonomy" id="314043"/>
    <lineage>
        <taxon>Eukaryota</taxon>
        <taxon>Fungi</taxon>
        <taxon>Dikarya</taxon>
        <taxon>Ascomycota</taxon>
        <taxon>Pezizomycotina</taxon>
        <taxon>Sordariomycetes</taxon>
        <taxon>Sordariomycetidae</taxon>
        <taxon>Sordariales</taxon>
        <taxon>Lasiosphaeriaceae</taxon>
        <taxon>Immersiella</taxon>
    </lineage>
</organism>
<dbReference type="GO" id="GO:0007189">
    <property type="term" value="P:adenylate cyclase-activating G protein-coupled receptor signaling pathway"/>
    <property type="evidence" value="ECO:0007669"/>
    <property type="project" value="TreeGrafter"/>
</dbReference>
<feature type="compositionally biased region" description="Low complexity" evidence="5">
    <location>
        <begin position="376"/>
        <end position="387"/>
    </location>
</feature>
<dbReference type="EMBL" id="JAULSU010000004">
    <property type="protein sequence ID" value="KAK0620485.1"/>
    <property type="molecule type" value="Genomic_DNA"/>
</dbReference>
<name>A0AA39WRY1_9PEZI</name>
<dbReference type="PANTHER" id="PTHR23112">
    <property type="entry name" value="G PROTEIN-COUPLED RECEPTOR 157-RELATED"/>
    <property type="match status" value="1"/>
</dbReference>
<evidence type="ECO:0000259" key="7">
    <source>
        <dbReference type="Pfam" id="PF11710"/>
    </source>
</evidence>
<evidence type="ECO:0000256" key="3">
    <source>
        <dbReference type="ARBA" id="ARBA00022989"/>
    </source>
</evidence>
<feature type="region of interest" description="Disordered" evidence="5">
    <location>
        <begin position="267"/>
        <end position="399"/>
    </location>
</feature>
<feature type="transmembrane region" description="Helical" evidence="6">
    <location>
        <begin position="467"/>
        <end position="487"/>
    </location>
</feature>
<sequence length="630" mass="70843">MVLLGAILERALEGGYAEPLLARDLIDVDPIRQRYITRILITLSLTFASISVLSTLFTLYWFVRMRRGFRHELIMLLVQSDFVKSAAFVVFPIVSLIGGPIESDSSFCQVSGFALALGIESSDIAVLLIALHSVMYIFRPRSGLYPYRRIAYLVYYLFPIVVASLAFIDGPGYENVGHYCYLRADRGWRRMALSWIPRYIIGISIVVIYAFIYIYIRKRMYDYERRSSNSPPPPRKSQLPRISCHGLIPSMPNSRRGSGIDSIVDKAHRRSDSTVSSIEATDHTTPPGRTRGRTMPSRPPIDWNWSGFRQPRSSVDNPFPEDTHDPLSPNPPEAPSIVPTPTPAYFPDANRAPATPDTHGGDHDGSSVTSSQTVWRRPISPITPTRPGAADRAPAHRPNVSLPNILTMLRRGPSPHPPPLATIDHDPHCPHHMVAVTTVDSVPILISADQSDVARNRDKIRRQLRALFAYPLVYLIIWVFPFVSHVMGYDDAVRPGDPFWLLILGIISLCVQGTVDCALFAAREKPWRHARRGFWKAVTSKLFGGWKENVWGDFGAAGRTREEMMVDGRLARQRRDGEIVAEQCLRASVPFARKGVREWWDVDLTGFGAADWEEAEEGRDLRGKERDEGV</sequence>
<feature type="transmembrane region" description="Helical" evidence="6">
    <location>
        <begin position="499"/>
        <end position="522"/>
    </location>
</feature>
<dbReference type="GO" id="GO:0005886">
    <property type="term" value="C:plasma membrane"/>
    <property type="evidence" value="ECO:0007669"/>
    <property type="project" value="TreeGrafter"/>
</dbReference>
<dbReference type="Proteomes" id="UP001175000">
    <property type="component" value="Unassembled WGS sequence"/>
</dbReference>
<feature type="compositionally biased region" description="Pro residues" evidence="5">
    <location>
        <begin position="328"/>
        <end position="344"/>
    </location>
</feature>
<dbReference type="Pfam" id="PF11970">
    <property type="entry name" value="GPR_Gpa2_C"/>
    <property type="match status" value="1"/>
</dbReference>
<keyword evidence="10" id="KW-1185">Reference proteome</keyword>
<evidence type="ECO:0000313" key="10">
    <source>
        <dbReference type="Proteomes" id="UP001175000"/>
    </source>
</evidence>
<feature type="domain" description="G protein-coupled receptor GPR1/2/3 C-terminal" evidence="8">
    <location>
        <begin position="455"/>
        <end position="529"/>
    </location>
</feature>
<comment type="subcellular location">
    <subcellularLocation>
        <location evidence="1">Membrane</location>
        <topology evidence="1">Multi-pass membrane protein</topology>
    </subcellularLocation>
</comment>
<dbReference type="SUPFAM" id="SSF81321">
    <property type="entry name" value="Family A G protein-coupled receptor-like"/>
    <property type="match status" value="1"/>
</dbReference>
<keyword evidence="2 6" id="KW-0812">Transmembrane</keyword>
<comment type="caution">
    <text evidence="9">The sequence shown here is derived from an EMBL/GenBank/DDBJ whole genome shotgun (WGS) entry which is preliminary data.</text>
</comment>
<feature type="compositionally biased region" description="Low complexity" evidence="5">
    <location>
        <begin position="284"/>
        <end position="296"/>
    </location>
</feature>
<evidence type="ECO:0000256" key="1">
    <source>
        <dbReference type="ARBA" id="ARBA00004141"/>
    </source>
</evidence>
<dbReference type="InterPro" id="IPR022596">
    <property type="entry name" value="GPR1/2/3_C"/>
</dbReference>
<evidence type="ECO:0000259" key="8">
    <source>
        <dbReference type="Pfam" id="PF11970"/>
    </source>
</evidence>
<feature type="transmembrane region" description="Helical" evidence="6">
    <location>
        <begin position="150"/>
        <end position="168"/>
    </location>
</feature>
<accession>A0AA39WRY1</accession>
<feature type="transmembrane region" description="Helical" evidence="6">
    <location>
        <begin position="196"/>
        <end position="216"/>
    </location>
</feature>
<proteinExistence type="predicted"/>
<protein>
    <submittedName>
        <fullName evidence="9">G protein-coupled glucose receptor regulating Gpa2-domain-containing protein</fullName>
    </submittedName>
</protein>
<evidence type="ECO:0000256" key="6">
    <source>
        <dbReference type="SAM" id="Phobius"/>
    </source>
</evidence>
<keyword evidence="3 6" id="KW-1133">Transmembrane helix</keyword>
<gene>
    <name evidence="9" type="ORF">B0T14DRAFT_431186</name>
</gene>
<dbReference type="Gene3D" id="1.20.1070.10">
    <property type="entry name" value="Rhodopsin 7-helix transmembrane proteins"/>
    <property type="match status" value="1"/>
</dbReference>
<evidence type="ECO:0000256" key="2">
    <source>
        <dbReference type="ARBA" id="ARBA00022692"/>
    </source>
</evidence>
<evidence type="ECO:0000256" key="4">
    <source>
        <dbReference type="ARBA" id="ARBA00023136"/>
    </source>
</evidence>
<feature type="transmembrane region" description="Helical" evidence="6">
    <location>
        <begin position="82"/>
        <end position="101"/>
    </location>
</feature>
<dbReference type="PANTHER" id="PTHR23112:SF37">
    <property type="entry name" value="G PROTEIN-COUPLED RECEPTOR GPR1"/>
    <property type="match status" value="1"/>
</dbReference>
<evidence type="ECO:0000313" key="9">
    <source>
        <dbReference type="EMBL" id="KAK0620485.1"/>
    </source>
</evidence>
<keyword evidence="9" id="KW-0675">Receptor</keyword>
<feature type="domain" description="Glucose receptor Git3-like N-terminal" evidence="7">
    <location>
        <begin position="42"/>
        <end position="221"/>
    </location>
</feature>
<feature type="transmembrane region" description="Helical" evidence="6">
    <location>
        <begin position="113"/>
        <end position="138"/>
    </location>
</feature>
<evidence type="ECO:0000256" key="5">
    <source>
        <dbReference type="SAM" id="MobiDB-lite"/>
    </source>
</evidence>